<protein>
    <recommendedName>
        <fullName evidence="5">Short-chain dehydrogenase</fullName>
    </recommendedName>
</protein>
<reference evidence="3 4" key="1">
    <citation type="journal article" date="2018" name="BMC Genomics">
        <title>The genome of Naegleria lovaniensis, the basis for a comparative approach to unravel pathogenicity factors of the human pathogenic amoeba N. fowleri.</title>
        <authorList>
            <person name="Liechti N."/>
            <person name="Schurch N."/>
            <person name="Bruggmann R."/>
            <person name="Wittwer M."/>
        </authorList>
    </citation>
    <scope>NUCLEOTIDE SEQUENCE [LARGE SCALE GENOMIC DNA]</scope>
    <source>
        <strain evidence="3 4">ATCC 30569</strain>
    </source>
</reference>
<organism evidence="3 4">
    <name type="scientific">Naegleria lovaniensis</name>
    <name type="common">Amoeba</name>
    <dbReference type="NCBI Taxonomy" id="51637"/>
    <lineage>
        <taxon>Eukaryota</taxon>
        <taxon>Discoba</taxon>
        <taxon>Heterolobosea</taxon>
        <taxon>Tetramitia</taxon>
        <taxon>Eutetramitia</taxon>
        <taxon>Vahlkampfiidae</taxon>
        <taxon>Naegleria</taxon>
    </lineage>
</organism>
<dbReference type="PANTHER" id="PTHR24320">
    <property type="entry name" value="RETINOL DEHYDROGENASE"/>
    <property type="match status" value="1"/>
</dbReference>
<dbReference type="Pfam" id="PF00106">
    <property type="entry name" value="adh_short"/>
    <property type="match status" value="1"/>
</dbReference>
<evidence type="ECO:0008006" key="5">
    <source>
        <dbReference type="Google" id="ProtNLM"/>
    </source>
</evidence>
<comment type="similarity">
    <text evidence="1">Belongs to the short-chain dehydrogenases/reductases (SDR) family.</text>
</comment>
<dbReference type="InterPro" id="IPR036291">
    <property type="entry name" value="NAD(P)-bd_dom_sf"/>
</dbReference>
<gene>
    <name evidence="3" type="ORF">C9374_003611</name>
</gene>
<dbReference type="SUPFAM" id="SSF51735">
    <property type="entry name" value="NAD(P)-binding Rossmann-fold domains"/>
    <property type="match status" value="1"/>
</dbReference>
<evidence type="ECO:0000256" key="1">
    <source>
        <dbReference type="ARBA" id="ARBA00006484"/>
    </source>
</evidence>
<evidence type="ECO:0000256" key="2">
    <source>
        <dbReference type="ARBA" id="ARBA00023002"/>
    </source>
</evidence>
<evidence type="ECO:0000313" key="3">
    <source>
        <dbReference type="EMBL" id="KAG2393847.1"/>
    </source>
</evidence>
<dbReference type="RefSeq" id="XP_044555741.1">
    <property type="nucleotide sequence ID" value="XM_044693159.1"/>
</dbReference>
<name>A0AA88KS64_NAELO</name>
<dbReference type="GeneID" id="68096066"/>
<dbReference type="Proteomes" id="UP000816034">
    <property type="component" value="Unassembled WGS sequence"/>
</dbReference>
<proteinExistence type="inferred from homology"/>
<dbReference type="InterPro" id="IPR002347">
    <property type="entry name" value="SDR_fam"/>
</dbReference>
<dbReference type="AlphaFoldDB" id="A0AA88KS64"/>
<keyword evidence="4" id="KW-1185">Reference proteome</keyword>
<sequence length="383" mass="43020">MSQTQTLVVTGCNCGLGLECVKQILFDQWTQIYLTETLPSLLPSYHIVMACRSAIKAQEALSSISNVLSKHEKQLKKHSQSRASSMVDVDSLHRHVSIIVLDLASITSIQQFVHELSQKVKAHEIPPLYSLVCNAGLQLQNDVKTVDGFEATFGVNHLGHFLLINLMIPLFESNDNSVKRRIIIVSSDVHDPQAKTGMPTPHYQHPRKMAYPFDDYQDDKNASLELLKNPGHTGRVRYSTSKLCNLLCGYELERRLQNSMSTSSSTQSKPAFTVNMFNPGFVPTTSLARDYHPALVFIAHHVLPLLSYVTSKIRTLHDSGSHLKRLVVDPSLEHVSGKYFDGDTLKESTMESHDREKQRELWEESIKLILEKAKGTLDVSAFL</sequence>
<comment type="caution">
    <text evidence="3">The sequence shown here is derived from an EMBL/GenBank/DDBJ whole genome shotgun (WGS) entry which is preliminary data.</text>
</comment>
<dbReference type="EMBL" id="PYSW02000001">
    <property type="protein sequence ID" value="KAG2393847.1"/>
    <property type="molecule type" value="Genomic_DNA"/>
</dbReference>
<keyword evidence="2" id="KW-0560">Oxidoreductase</keyword>
<dbReference type="Gene3D" id="3.40.50.720">
    <property type="entry name" value="NAD(P)-binding Rossmann-like Domain"/>
    <property type="match status" value="1"/>
</dbReference>
<evidence type="ECO:0000313" key="4">
    <source>
        <dbReference type="Proteomes" id="UP000816034"/>
    </source>
</evidence>
<accession>A0AA88KS64</accession>
<dbReference type="PANTHER" id="PTHR24320:SF152">
    <property type="entry name" value="SHORT-CHAIN DEHYDROGENASE_REDUCTASE FAMILY PROTEIN"/>
    <property type="match status" value="1"/>
</dbReference>
<dbReference type="GO" id="GO:0016491">
    <property type="term" value="F:oxidoreductase activity"/>
    <property type="evidence" value="ECO:0007669"/>
    <property type="project" value="UniProtKB-KW"/>
</dbReference>